<reference evidence="1" key="1">
    <citation type="submission" date="2019-08" db="EMBL/GenBank/DDBJ databases">
        <authorList>
            <person name="Kucharzyk K."/>
            <person name="Murdoch R.W."/>
            <person name="Higgins S."/>
            <person name="Loffler F."/>
        </authorList>
    </citation>
    <scope>NUCLEOTIDE SEQUENCE</scope>
</reference>
<gene>
    <name evidence="1" type="ORF">SDC9_189006</name>
</gene>
<dbReference type="AlphaFoldDB" id="A0A645HRH2"/>
<organism evidence="1">
    <name type="scientific">bioreactor metagenome</name>
    <dbReference type="NCBI Taxonomy" id="1076179"/>
    <lineage>
        <taxon>unclassified sequences</taxon>
        <taxon>metagenomes</taxon>
        <taxon>ecological metagenomes</taxon>
    </lineage>
</organism>
<protein>
    <submittedName>
        <fullName evidence="1">Uncharacterized protein</fullName>
    </submittedName>
</protein>
<dbReference type="EMBL" id="VSSQ01098527">
    <property type="protein sequence ID" value="MPN41460.1"/>
    <property type="molecule type" value="Genomic_DNA"/>
</dbReference>
<sequence>MDQCKTARLEHGINGFEVSLQIGAAHVLEHADRADLVERLHITHLPVVAQLDPDLALQALLGDQVLHMLELVARQRDAMGLHAVMLGRPEDQPAPTGTDIPEALARLELELFADVIELGLLRLGQAHALLLVVRAGIDAARIQPQRVEVIGKIVMKLNLLGITRQRVHGQRSGL</sequence>
<proteinExistence type="predicted"/>
<evidence type="ECO:0000313" key="1">
    <source>
        <dbReference type="EMBL" id="MPN41460.1"/>
    </source>
</evidence>
<accession>A0A645HRH2</accession>
<name>A0A645HRH2_9ZZZZ</name>
<comment type="caution">
    <text evidence="1">The sequence shown here is derived from an EMBL/GenBank/DDBJ whole genome shotgun (WGS) entry which is preliminary data.</text>
</comment>